<dbReference type="Gene3D" id="2.60.120.330">
    <property type="entry name" value="B-lactam Antibiotic, Isopenicillin N Synthase, Chain"/>
    <property type="match status" value="1"/>
</dbReference>
<feature type="region of interest" description="Disordered" evidence="1">
    <location>
        <begin position="432"/>
        <end position="459"/>
    </location>
</feature>
<dbReference type="Proteomes" id="UP001178507">
    <property type="component" value="Unassembled WGS sequence"/>
</dbReference>
<organism evidence="3 4">
    <name type="scientific">Effrenium voratum</name>
    <dbReference type="NCBI Taxonomy" id="2562239"/>
    <lineage>
        <taxon>Eukaryota</taxon>
        <taxon>Sar</taxon>
        <taxon>Alveolata</taxon>
        <taxon>Dinophyceae</taxon>
        <taxon>Suessiales</taxon>
        <taxon>Symbiodiniaceae</taxon>
        <taxon>Effrenium</taxon>
    </lineage>
</organism>
<evidence type="ECO:0000256" key="1">
    <source>
        <dbReference type="SAM" id="MobiDB-lite"/>
    </source>
</evidence>
<evidence type="ECO:0000259" key="2">
    <source>
        <dbReference type="PROSITE" id="PS51471"/>
    </source>
</evidence>
<dbReference type="Pfam" id="PF03171">
    <property type="entry name" value="2OG-FeII_Oxy"/>
    <property type="match status" value="1"/>
</dbReference>
<feature type="compositionally biased region" description="Basic and acidic residues" evidence="1">
    <location>
        <begin position="436"/>
        <end position="451"/>
    </location>
</feature>
<dbReference type="PRINTS" id="PR00682">
    <property type="entry name" value="IPNSYNTHASE"/>
</dbReference>
<feature type="domain" description="Fe2OG dioxygenase" evidence="2">
    <location>
        <begin position="165"/>
        <end position="265"/>
    </location>
</feature>
<dbReference type="AlphaFoldDB" id="A0AA36NAP4"/>
<gene>
    <name evidence="3" type="ORF">EVOR1521_LOCUS23632</name>
</gene>
<dbReference type="SUPFAM" id="SSF51197">
    <property type="entry name" value="Clavaminate synthase-like"/>
    <property type="match status" value="1"/>
</dbReference>
<dbReference type="Pfam" id="PF14226">
    <property type="entry name" value="DIOX_N"/>
    <property type="match status" value="1"/>
</dbReference>
<accession>A0AA36NAP4</accession>
<proteinExistence type="predicted"/>
<evidence type="ECO:0000313" key="3">
    <source>
        <dbReference type="EMBL" id="CAJ1400252.1"/>
    </source>
</evidence>
<reference evidence="3" key="1">
    <citation type="submission" date="2023-08" db="EMBL/GenBank/DDBJ databases">
        <authorList>
            <person name="Chen Y."/>
            <person name="Shah S."/>
            <person name="Dougan E. K."/>
            <person name="Thang M."/>
            <person name="Chan C."/>
        </authorList>
    </citation>
    <scope>NUCLEOTIDE SEQUENCE</scope>
</reference>
<sequence length="551" mass="60665">MAEAENLRTVHVPDLLNASSQEDLSVQLLRDACCETGFFLVTGHSLPQDLLDKMFAMSKNFFELPEEEKLRFTSSERTGWRGFNPYGSGQNCSLAVKRPELKETFYCGEPPAESEGLAEPLPGFYSQLRSFHGALLELSRALLRGLSLALGLAPGHLADLAFTAPVAKVLMAFYPPAHEGDLSCGAHTDCGFLTLVCQDSSETQGLQVKKPDGTWLSVKTDRYTPVANLGDLAQRWTNDLFRSSWHRVRNVSSSPRFSLVFFNNMDEDAEVECLPSCESAERPKKYAKTTCGEYVASKMSPARLRLALTKFYASRKSDKLGNLDKIVERYVDGRVVELWASLGSKYNLPPSSAVQWLASTLDSRVAVQWPAEAVPEVAQRALDELGEDPDEACVASCLRSAMKDGDLRVSAMVFIHGCPESQRPALWRTLLGPGRTAEDQQTLRERREPPARESQVSSVDRFRGPEIRGSTQLQPPDSALSFLFVAAPGLRGVESKDAVRDEVGGDRRVPGWGRCQGRKSISLADPSASFISGRGPSGPASEDFHWVHAKF</sequence>
<evidence type="ECO:0000313" key="4">
    <source>
        <dbReference type="Proteomes" id="UP001178507"/>
    </source>
</evidence>
<dbReference type="InterPro" id="IPR005123">
    <property type="entry name" value="Oxoglu/Fe-dep_dioxygenase_dom"/>
</dbReference>
<name>A0AA36NAP4_9DINO</name>
<keyword evidence="4" id="KW-1185">Reference proteome</keyword>
<dbReference type="PROSITE" id="PS51471">
    <property type="entry name" value="FE2OG_OXY"/>
    <property type="match status" value="1"/>
</dbReference>
<comment type="caution">
    <text evidence="3">The sequence shown here is derived from an EMBL/GenBank/DDBJ whole genome shotgun (WGS) entry which is preliminary data.</text>
</comment>
<protein>
    <recommendedName>
        <fullName evidence="2">Fe2OG dioxygenase domain-containing protein</fullName>
    </recommendedName>
</protein>
<dbReference type="PANTHER" id="PTHR47990">
    <property type="entry name" value="2-OXOGLUTARATE (2OG) AND FE(II)-DEPENDENT OXYGENASE SUPERFAMILY PROTEIN-RELATED"/>
    <property type="match status" value="1"/>
</dbReference>
<dbReference type="EMBL" id="CAUJNA010003365">
    <property type="protein sequence ID" value="CAJ1400252.1"/>
    <property type="molecule type" value="Genomic_DNA"/>
</dbReference>
<dbReference type="InterPro" id="IPR050231">
    <property type="entry name" value="Iron_ascorbate_oxido_reductase"/>
</dbReference>
<dbReference type="InterPro" id="IPR044861">
    <property type="entry name" value="IPNS-like_FE2OG_OXY"/>
</dbReference>
<dbReference type="InterPro" id="IPR026992">
    <property type="entry name" value="DIOX_N"/>
</dbReference>
<dbReference type="InterPro" id="IPR027443">
    <property type="entry name" value="IPNS-like_sf"/>
</dbReference>